<evidence type="ECO:0000313" key="4">
    <source>
        <dbReference type="Proteomes" id="UP000094463"/>
    </source>
</evidence>
<organism evidence="3 4">
    <name type="scientific">Salisediminibacterium beveridgei</name>
    <dbReference type="NCBI Taxonomy" id="632773"/>
    <lineage>
        <taxon>Bacteria</taxon>
        <taxon>Bacillati</taxon>
        <taxon>Bacillota</taxon>
        <taxon>Bacilli</taxon>
        <taxon>Bacillales</taxon>
        <taxon>Bacillaceae</taxon>
        <taxon>Salisediminibacterium</taxon>
    </lineage>
</organism>
<sequence length="137" mass="15109">MSRLLKNPVIMVVMALALLGIGVQLITSPGAFFTSILITIGIATLLILLFRNVIMPRMMGAQNGSAYQKAVKQSKQVHAPQQTVKKPTSNPKNTTSFSKKKQEQKRSSNRPTSRKSSNVKLTVIEGKKNKKKSRALF</sequence>
<gene>
    <name evidence="3" type="ORF">BBEV_1296</name>
</gene>
<feature type="transmembrane region" description="Helical" evidence="2">
    <location>
        <begin position="7"/>
        <end position="26"/>
    </location>
</feature>
<dbReference type="PATRIC" id="fig|632773.3.peg.1369"/>
<dbReference type="RefSeq" id="WP_069364724.1">
    <property type="nucleotide sequence ID" value="NZ_CP012502.1"/>
</dbReference>
<dbReference type="STRING" id="632773.BBEV_1296"/>
<dbReference type="OrthoDB" id="2989424at2"/>
<keyword evidence="2" id="KW-0812">Transmembrane</keyword>
<reference evidence="3 4" key="1">
    <citation type="submission" date="2015-08" db="EMBL/GenBank/DDBJ databases">
        <title>The complete genome sequence of Bacillus beveridgei MLTeJB.</title>
        <authorList>
            <person name="Hanson T.E."/>
            <person name="Mesa C."/>
            <person name="Basesman S.M."/>
            <person name="Oremland R.S."/>
        </authorList>
    </citation>
    <scope>NUCLEOTIDE SEQUENCE [LARGE SCALE GENOMIC DNA]</scope>
    <source>
        <strain evidence="3 4">MLTeJB</strain>
    </source>
</reference>
<keyword evidence="2" id="KW-0472">Membrane</keyword>
<feature type="compositionally biased region" description="Polar residues" evidence="1">
    <location>
        <begin position="65"/>
        <end position="97"/>
    </location>
</feature>
<name>A0A1D7QUG6_9BACI</name>
<keyword evidence="2" id="KW-1133">Transmembrane helix</keyword>
<accession>A0A1D7QUG6</accession>
<feature type="transmembrane region" description="Helical" evidence="2">
    <location>
        <begin position="32"/>
        <end position="50"/>
    </location>
</feature>
<feature type="region of interest" description="Disordered" evidence="1">
    <location>
        <begin position="65"/>
        <end position="137"/>
    </location>
</feature>
<evidence type="ECO:0000313" key="3">
    <source>
        <dbReference type="EMBL" id="AOM82661.1"/>
    </source>
</evidence>
<dbReference type="AlphaFoldDB" id="A0A1D7QUG6"/>
<feature type="compositionally biased region" description="Polar residues" evidence="1">
    <location>
        <begin position="109"/>
        <end position="120"/>
    </location>
</feature>
<dbReference type="NCBIfam" id="NF041554">
    <property type="entry name" value="SA1362_fam"/>
    <property type="match status" value="1"/>
</dbReference>
<dbReference type="KEGG" id="bbev:BBEV_1296"/>
<dbReference type="Proteomes" id="UP000094463">
    <property type="component" value="Chromosome"/>
</dbReference>
<feature type="compositionally biased region" description="Basic residues" evidence="1">
    <location>
        <begin position="128"/>
        <end position="137"/>
    </location>
</feature>
<protein>
    <submittedName>
        <fullName evidence="3">Uncharacterized protein</fullName>
    </submittedName>
</protein>
<keyword evidence="4" id="KW-1185">Reference proteome</keyword>
<dbReference type="EMBL" id="CP012502">
    <property type="protein sequence ID" value="AOM82661.1"/>
    <property type="molecule type" value="Genomic_DNA"/>
</dbReference>
<evidence type="ECO:0000256" key="1">
    <source>
        <dbReference type="SAM" id="MobiDB-lite"/>
    </source>
</evidence>
<proteinExistence type="predicted"/>
<evidence type="ECO:0000256" key="2">
    <source>
        <dbReference type="SAM" id="Phobius"/>
    </source>
</evidence>
<dbReference type="InterPro" id="IPR048110">
    <property type="entry name" value="SA1362/YqhP-like"/>
</dbReference>